<evidence type="ECO:0000256" key="2">
    <source>
        <dbReference type="SAM" id="SignalP"/>
    </source>
</evidence>
<dbReference type="Proteomes" id="UP000197361">
    <property type="component" value="Unassembled WGS sequence"/>
</dbReference>
<keyword evidence="4" id="KW-1185">Reference proteome</keyword>
<dbReference type="EMBL" id="NISK01000004">
    <property type="protein sequence ID" value="OWQ94826.1"/>
    <property type="molecule type" value="Genomic_DNA"/>
</dbReference>
<gene>
    <name evidence="3" type="ORF">CDQ92_17390</name>
</gene>
<feature type="signal peptide" evidence="2">
    <location>
        <begin position="1"/>
        <end position="22"/>
    </location>
</feature>
<evidence type="ECO:0000256" key="1">
    <source>
        <dbReference type="SAM" id="MobiDB-lite"/>
    </source>
</evidence>
<keyword evidence="2" id="KW-0732">Signal</keyword>
<reference evidence="3 4" key="1">
    <citation type="journal article" date="2010" name="Int. J. Syst. Evol. Microbiol.">
        <title>Sphingopyxis bauzanensis sp. nov., a psychrophilic bacterium isolated from soil.</title>
        <authorList>
            <person name="Zhang D.C."/>
            <person name="Liu H.C."/>
            <person name="Xin Y.H."/>
            <person name="Zhou Y.G."/>
            <person name="Schinner F."/>
            <person name="Margesin R."/>
        </authorList>
    </citation>
    <scope>NUCLEOTIDE SEQUENCE [LARGE SCALE GENOMIC DNA]</scope>
    <source>
        <strain evidence="3 4">DSM 22271</strain>
    </source>
</reference>
<dbReference type="SUPFAM" id="SSF48452">
    <property type="entry name" value="TPR-like"/>
    <property type="match status" value="1"/>
</dbReference>
<evidence type="ECO:0000313" key="3">
    <source>
        <dbReference type="EMBL" id="OWQ94826.1"/>
    </source>
</evidence>
<proteinExistence type="predicted"/>
<evidence type="ECO:0008006" key="5">
    <source>
        <dbReference type="Google" id="ProtNLM"/>
    </source>
</evidence>
<dbReference type="RefSeq" id="WP_144035817.1">
    <property type="nucleotide sequence ID" value="NZ_BMMC01000016.1"/>
</dbReference>
<feature type="compositionally biased region" description="Acidic residues" evidence="1">
    <location>
        <begin position="502"/>
        <end position="514"/>
    </location>
</feature>
<dbReference type="AlphaFoldDB" id="A0A246JQ10"/>
<name>A0A246JQ10_9SPHN</name>
<organism evidence="3 4">
    <name type="scientific">Sphingopyxis bauzanensis</name>
    <dbReference type="NCBI Taxonomy" id="651663"/>
    <lineage>
        <taxon>Bacteria</taxon>
        <taxon>Pseudomonadati</taxon>
        <taxon>Pseudomonadota</taxon>
        <taxon>Alphaproteobacteria</taxon>
        <taxon>Sphingomonadales</taxon>
        <taxon>Sphingomonadaceae</taxon>
        <taxon>Sphingopyxis</taxon>
    </lineage>
</organism>
<protein>
    <recommendedName>
        <fullName evidence="5">DUF1570 domain-containing protein</fullName>
    </recommendedName>
</protein>
<evidence type="ECO:0000313" key="4">
    <source>
        <dbReference type="Proteomes" id="UP000197361"/>
    </source>
</evidence>
<dbReference type="InterPro" id="IPR011990">
    <property type="entry name" value="TPR-like_helical_dom_sf"/>
</dbReference>
<dbReference type="Gene3D" id="1.25.40.10">
    <property type="entry name" value="Tetratricopeptide repeat domain"/>
    <property type="match status" value="1"/>
</dbReference>
<feature type="chain" id="PRO_5012376923" description="DUF1570 domain-containing protein" evidence="2">
    <location>
        <begin position="23"/>
        <end position="514"/>
    </location>
</feature>
<dbReference type="OrthoDB" id="5523615at2"/>
<feature type="region of interest" description="Disordered" evidence="1">
    <location>
        <begin position="492"/>
        <end position="514"/>
    </location>
</feature>
<comment type="caution">
    <text evidence="3">The sequence shown here is derived from an EMBL/GenBank/DDBJ whole genome shotgun (WGS) entry which is preliminary data.</text>
</comment>
<accession>A0A246JQ10</accession>
<sequence length="514" mass="56941">MHRIRLFTIAVTLAAMVSPAHAKWLRADTDNFIIYSESSERSLRSFAENLQRFDATLRLRLAVPGGKEPNRLTIYLVPRAADAGRLATGKAGSSIAGFYSADLDGSYAVSHREVIEFKGASSSQQTLFHEYTHHFMKRYFGAAFPAWFIEGFAEFYSTTDFTGKGQSQVGRPAYFRAHGLINMPRIPVEKLLLQQPREMRSSGQMDVYYGRAWLLTHMLYYNSDRAGQLTAYIEAINRGENGEEAAVAAFGDLPALDRDLQRYLGRPLSYLTSVNPIPIPGSITITPLPHAEDALVQWQLKRRSARGGEHLTEVRDGLKRLAAEYPDNAQVWYELARAEWDLGDEKRDAAAARFSADKVLAIEPKHVRANIVLGEMMIHDLGKRDTVTSADWTAARQPIILANRTDPDDPVPLYAYYNSFLQQGITPPAIAVTGLERAFALGPESASARIAYAFALARNGDFDRAARLAKVVAFDPHDSGQGEHILAQIESMRKADDAAASEGDDASEEADANQ</sequence>